<proteinExistence type="predicted"/>
<evidence type="ECO:0000313" key="1">
    <source>
        <dbReference type="EMBL" id="EMJ96067.1"/>
    </source>
</evidence>
<dbReference type="OrthoDB" id="345351at2"/>
<comment type="caution">
    <text evidence="1">The sequence shown here is derived from an EMBL/GenBank/DDBJ whole genome shotgun (WGS) entry which is preliminary data.</text>
</comment>
<dbReference type="Proteomes" id="UP000011988">
    <property type="component" value="Unassembled WGS sequence"/>
</dbReference>
<protein>
    <recommendedName>
        <fullName evidence="3">Acyltransferase</fullName>
    </recommendedName>
</protein>
<reference evidence="1 2" key="1">
    <citation type="submission" date="2013-01" db="EMBL/GenBank/DDBJ databases">
        <authorList>
            <person name="Harkins D.M."/>
            <person name="Durkin A.S."/>
            <person name="Brinkac L.M."/>
            <person name="Haft D.H."/>
            <person name="Selengut J.D."/>
            <person name="Sanka R."/>
            <person name="DePew J."/>
            <person name="Purushe J."/>
            <person name="Galloway R.L."/>
            <person name="Vinetz J.M."/>
            <person name="Sutton G.G."/>
            <person name="Nierman W.C."/>
            <person name="Fouts D.E."/>
        </authorList>
    </citation>
    <scope>NUCLEOTIDE SEQUENCE [LARGE SCALE GENOMIC DNA]</scope>
    <source>
        <strain evidence="1 2">79601</strain>
    </source>
</reference>
<dbReference type="EMBL" id="ANIK01000028">
    <property type="protein sequence ID" value="EMJ96067.1"/>
    <property type="molecule type" value="Genomic_DNA"/>
</dbReference>
<gene>
    <name evidence="1" type="ORF">LEP1GSC194_0364</name>
</gene>
<evidence type="ECO:0008006" key="3">
    <source>
        <dbReference type="Google" id="ProtNLM"/>
    </source>
</evidence>
<dbReference type="AlphaFoldDB" id="M6CVV2"/>
<evidence type="ECO:0000313" key="2">
    <source>
        <dbReference type="Proteomes" id="UP000011988"/>
    </source>
</evidence>
<organism evidence="1 2">
    <name type="scientific">Leptospira alstonii serovar Sichuan str. 79601</name>
    <dbReference type="NCBI Taxonomy" id="1218565"/>
    <lineage>
        <taxon>Bacteria</taxon>
        <taxon>Pseudomonadati</taxon>
        <taxon>Spirochaetota</taxon>
        <taxon>Spirochaetia</taxon>
        <taxon>Leptospirales</taxon>
        <taxon>Leptospiraceae</taxon>
        <taxon>Leptospira</taxon>
    </lineage>
</organism>
<name>M6CVV2_9LEPT</name>
<accession>M6CVV2</accession>
<dbReference type="PATRIC" id="fig|1218565.3.peg.1350"/>
<sequence>MRLFIKKILKRNFERKNPYVSFILLCFLVHFSFKQLYALDPLDPNLFYQTPATPFVLNFIKIRFPEKCEVRRLGTGSHWKAVPREGRAWMMIFREWEGVPSDEESLKSLLKDLFPDSKNLTLPQFQGLKTIGAERKEIVSGTPLTVRYFLLEKNGRLVSIYLAFDSENKIVSLFFQDPNRFLVVSDSF</sequence>
<dbReference type="RefSeq" id="WP_020772838.1">
    <property type="nucleotide sequence ID" value="NZ_ANIK01000028.1"/>
</dbReference>